<evidence type="ECO:0000256" key="2">
    <source>
        <dbReference type="ARBA" id="ARBA00004525"/>
    </source>
</evidence>
<gene>
    <name evidence="18" type="ORF">Gotri_006236</name>
</gene>
<evidence type="ECO:0000256" key="10">
    <source>
        <dbReference type="ARBA" id="ARBA00022946"/>
    </source>
</evidence>
<keyword evidence="7" id="KW-0934">Plastid</keyword>
<evidence type="ECO:0000313" key="19">
    <source>
        <dbReference type="Proteomes" id="UP000593568"/>
    </source>
</evidence>
<dbReference type="PROSITE" id="PS00153">
    <property type="entry name" value="ATPASE_GAMMA"/>
    <property type="match status" value="1"/>
</dbReference>
<evidence type="ECO:0000256" key="1">
    <source>
        <dbReference type="ARBA" id="ARBA00003456"/>
    </source>
</evidence>
<dbReference type="FunFam" id="3.40.1380.10:FF:000004">
    <property type="entry name" value="ATP synthase gamma chain, chloroplastic"/>
    <property type="match status" value="1"/>
</dbReference>
<evidence type="ECO:0000256" key="16">
    <source>
        <dbReference type="ARBA" id="ARBA00023310"/>
    </source>
</evidence>
<dbReference type="Gene3D" id="1.25.40.10">
    <property type="entry name" value="Tetratricopeptide repeat domain"/>
    <property type="match status" value="5"/>
</dbReference>
<dbReference type="GO" id="GO:0003729">
    <property type="term" value="F:mRNA binding"/>
    <property type="evidence" value="ECO:0007669"/>
    <property type="project" value="TreeGrafter"/>
</dbReference>
<keyword evidence="11" id="KW-0406">Ion transport</keyword>
<dbReference type="InterPro" id="IPR011990">
    <property type="entry name" value="TPR-like_helical_dom_sf"/>
</dbReference>
<dbReference type="PANTHER" id="PTHR47933:SF45">
    <property type="entry name" value="PENTACOTRIPEPTIDE-REPEAT REGION OF PRORP DOMAIN-CONTAINING PROTEIN"/>
    <property type="match status" value="1"/>
</dbReference>
<organism evidence="18 19">
    <name type="scientific">Gossypium trilobum</name>
    <dbReference type="NCBI Taxonomy" id="34281"/>
    <lineage>
        <taxon>Eukaryota</taxon>
        <taxon>Viridiplantae</taxon>
        <taxon>Streptophyta</taxon>
        <taxon>Embryophyta</taxon>
        <taxon>Tracheophyta</taxon>
        <taxon>Spermatophyta</taxon>
        <taxon>Magnoliopsida</taxon>
        <taxon>eudicotyledons</taxon>
        <taxon>Gunneridae</taxon>
        <taxon>Pentapetalae</taxon>
        <taxon>rosids</taxon>
        <taxon>malvids</taxon>
        <taxon>Malvales</taxon>
        <taxon>Malvaceae</taxon>
        <taxon>Malvoideae</taxon>
        <taxon>Gossypium</taxon>
    </lineage>
</organism>
<protein>
    <recommendedName>
        <fullName evidence="20">ATP synthase gamma chain</fullName>
    </recommendedName>
</protein>
<dbReference type="Proteomes" id="UP000593568">
    <property type="component" value="Unassembled WGS sequence"/>
</dbReference>
<keyword evidence="15" id="KW-0139">CF(1)</keyword>
<dbReference type="NCBIfam" id="NF004145">
    <property type="entry name" value="PRK05621.1-2"/>
    <property type="match status" value="1"/>
</dbReference>
<dbReference type="HAMAP" id="MF_00815">
    <property type="entry name" value="ATP_synth_gamma_bact"/>
    <property type="match status" value="1"/>
</dbReference>
<comment type="similarity">
    <text evidence="3">Belongs to the PPR family. P subfamily.</text>
</comment>
<dbReference type="InterPro" id="IPR002885">
    <property type="entry name" value="PPR_rpt"/>
</dbReference>
<feature type="repeat" description="PPR" evidence="17">
    <location>
        <begin position="535"/>
        <end position="569"/>
    </location>
</feature>
<evidence type="ECO:0000256" key="14">
    <source>
        <dbReference type="ARBA" id="ARBA00023157"/>
    </source>
</evidence>
<keyword evidence="12" id="KW-0793">Thylakoid</keyword>
<dbReference type="InterPro" id="IPR051240">
    <property type="entry name" value="Mito_RNA-Proc/Resp"/>
</dbReference>
<dbReference type="PRINTS" id="PR00126">
    <property type="entry name" value="ATPASEGAMMA"/>
</dbReference>
<keyword evidence="19" id="KW-1185">Reference proteome</keyword>
<keyword evidence="8" id="KW-0677">Repeat</keyword>
<dbReference type="Gene3D" id="3.40.1380.10">
    <property type="match status" value="1"/>
</dbReference>
<dbReference type="InterPro" id="IPR000131">
    <property type="entry name" value="ATP_synth_F1_gsu"/>
</dbReference>
<dbReference type="EMBL" id="JABEZW010000010">
    <property type="protein sequence ID" value="MBA0778366.1"/>
    <property type="molecule type" value="Genomic_DNA"/>
</dbReference>
<dbReference type="NCBIfam" id="TIGR01146">
    <property type="entry name" value="ATPsyn_F1gamma"/>
    <property type="match status" value="1"/>
</dbReference>
<comment type="function">
    <text evidence="1">Produces ATP from ADP in the presence of a proton gradient across the membrane. The gamma chain is believed to be important in regulating ATPase activity and the flow of protons through the CF(0) complex.</text>
</comment>
<evidence type="ECO:0000256" key="11">
    <source>
        <dbReference type="ARBA" id="ARBA00023065"/>
    </source>
</evidence>
<evidence type="ECO:0000256" key="6">
    <source>
        <dbReference type="ARBA" id="ARBA00022528"/>
    </source>
</evidence>
<keyword evidence="16" id="KW-0066">ATP synthesis</keyword>
<feature type="repeat" description="PPR" evidence="17">
    <location>
        <begin position="397"/>
        <end position="431"/>
    </location>
</feature>
<dbReference type="Gene3D" id="1.10.287.80">
    <property type="entry name" value="ATP synthase, gamma subunit, helix hairpin domain"/>
    <property type="match status" value="2"/>
</dbReference>
<dbReference type="Pfam" id="PF12854">
    <property type="entry name" value="PPR_1"/>
    <property type="match status" value="2"/>
</dbReference>
<evidence type="ECO:0000256" key="7">
    <source>
        <dbReference type="ARBA" id="ARBA00022640"/>
    </source>
</evidence>
<dbReference type="NCBIfam" id="TIGR00756">
    <property type="entry name" value="PPR"/>
    <property type="match status" value="10"/>
</dbReference>
<evidence type="ECO:0000256" key="17">
    <source>
        <dbReference type="PROSITE-ProRule" id="PRU00708"/>
    </source>
</evidence>
<feature type="repeat" description="PPR" evidence="17">
    <location>
        <begin position="292"/>
        <end position="326"/>
    </location>
</feature>
<comment type="similarity">
    <text evidence="4">Belongs to the ATPase gamma chain family.</text>
</comment>
<dbReference type="PANTHER" id="PTHR47933">
    <property type="entry name" value="PENTATRICOPEPTIDE REPEAT-CONTAINING PROTEIN 1, MITOCHONDRIAL"/>
    <property type="match status" value="1"/>
</dbReference>
<dbReference type="InterPro" id="IPR035968">
    <property type="entry name" value="ATP_synth_F1_ATPase_gsu"/>
</dbReference>
<comment type="subcellular location">
    <subcellularLocation>
        <location evidence="2">Plastid</location>
        <location evidence="2">Chloroplast thylakoid membrane</location>
        <topology evidence="2">Peripheral membrane protein</topology>
    </subcellularLocation>
</comment>
<feature type="repeat" description="PPR" evidence="17">
    <location>
        <begin position="362"/>
        <end position="396"/>
    </location>
</feature>
<keyword evidence="5" id="KW-0813">Transport</keyword>
<dbReference type="FunFam" id="1.10.287.80:FF:000004">
    <property type="entry name" value="ATP synthase gamma chain, chloroplastic"/>
    <property type="match status" value="1"/>
</dbReference>
<feature type="repeat" description="PPR" evidence="17">
    <location>
        <begin position="570"/>
        <end position="604"/>
    </location>
</feature>
<evidence type="ECO:0000256" key="4">
    <source>
        <dbReference type="ARBA" id="ARBA00007681"/>
    </source>
</evidence>
<dbReference type="GO" id="GO:0030234">
    <property type="term" value="F:enzyme regulator activity"/>
    <property type="evidence" value="ECO:0007669"/>
    <property type="project" value="UniProtKB-ARBA"/>
</dbReference>
<feature type="non-terminal residue" evidence="18">
    <location>
        <position position="1"/>
    </location>
</feature>
<feature type="repeat" description="PPR" evidence="17">
    <location>
        <begin position="219"/>
        <end position="249"/>
    </location>
</feature>
<dbReference type="GO" id="GO:0045259">
    <property type="term" value="C:proton-transporting ATP synthase complex"/>
    <property type="evidence" value="ECO:0007669"/>
    <property type="project" value="UniProtKB-KW"/>
</dbReference>
<keyword evidence="13" id="KW-0472">Membrane</keyword>
<evidence type="ECO:0000256" key="13">
    <source>
        <dbReference type="ARBA" id="ARBA00023136"/>
    </source>
</evidence>
<evidence type="ECO:0008006" key="20">
    <source>
        <dbReference type="Google" id="ProtNLM"/>
    </source>
</evidence>
<evidence type="ECO:0000256" key="12">
    <source>
        <dbReference type="ARBA" id="ARBA00023078"/>
    </source>
</evidence>
<keyword evidence="10" id="KW-0809">Transit peptide</keyword>
<dbReference type="InterPro" id="IPR023632">
    <property type="entry name" value="ATP_synth_F1_gsu_CS"/>
</dbReference>
<feature type="repeat" description="PPR" evidence="17">
    <location>
        <begin position="432"/>
        <end position="466"/>
    </location>
</feature>
<evidence type="ECO:0000256" key="8">
    <source>
        <dbReference type="ARBA" id="ARBA00022737"/>
    </source>
</evidence>
<proteinExistence type="inferred from homology"/>
<keyword evidence="6" id="KW-0150">Chloroplast</keyword>
<evidence type="ECO:0000256" key="15">
    <source>
        <dbReference type="ARBA" id="ARBA00023196"/>
    </source>
</evidence>
<evidence type="ECO:0000313" key="18">
    <source>
        <dbReference type="EMBL" id="MBA0778366.1"/>
    </source>
</evidence>
<keyword evidence="9" id="KW-0375">Hydrogen ion transport</keyword>
<evidence type="ECO:0000256" key="5">
    <source>
        <dbReference type="ARBA" id="ARBA00022448"/>
    </source>
</evidence>
<dbReference type="CDD" id="cd12151">
    <property type="entry name" value="F1-ATPase_gamma"/>
    <property type="match status" value="1"/>
</dbReference>
<evidence type="ECO:0000256" key="9">
    <source>
        <dbReference type="ARBA" id="ARBA00022781"/>
    </source>
</evidence>
<name>A0A7J9EZ97_9ROSI</name>
<dbReference type="PROSITE" id="PS51375">
    <property type="entry name" value="PPR"/>
    <property type="match status" value="10"/>
</dbReference>
<feature type="repeat" description="PPR" evidence="17">
    <location>
        <begin position="184"/>
        <end position="218"/>
    </location>
</feature>
<sequence>EDIVFRAICVNLKHRRWKFLDQVFPSLTNALVSRVVGEFQNSPQLALEFYDWFGEKKGFPLSLTSRCALIHVLVKSRRFDDALSIMEKLIHVNGMTPMEVLDGLLDSYEICKSCPAVFDALVRACTRCGATEGAYLVIKKLRMEGRLVTIHAWNNFLSQLLKLNEIARFWNMYKEIISYGYIENLNTFNLVVYALCKECKLLEAISTFYRMLKSGILPNIVTFNMIIDGACRVGGIELALKLVEKMGVMSENFVSPNTVTYNSIINGFCKLGKVAFAEEVLNDMIKAGVKPDVRSYAAMIDGYARGGCLEEALRLCDEMVERGLMPNTVVYNSILHWLYSEGDIGGSSLVLSDMIDKHVFPDQFTYSTLIQGLCRNGYVMQAFKFHCQIMEKNVIEDTFSHNILINYLCKSNDLSGAVQLVGSMFIRGLIPDLVTYGALIDGYCKEGKLGSAVWVYEKMKVEKKPNIVIYNSILNGLCKEMSMDAARRMIDSLKSLGLPDAITYNTLINGYCSCGNMDEAFSLLMEMRKVGRFVNTVTYNTLINFLCKCGCIQQAKELTKRMVLEGLIPDFITYTMLITCSAKNCSADEVIELHDSMVLNGVVPYQQTYQAIVRPLLGEENEETRGTYQVKIQEATIQRLPLQKGPIKIAPGSIVTMSCSNLTMWVSSKPSLSDTSSLSFRSFISPFQLPSQSSTPGNPSRSSSVTPVHCGLRELRDRIDSVKNTQKITEAMKLVAAAKVRRAQEAVVNGRPFSESLVEVLYNINEQLQTEDIDAPLTNVRPVKKVALVVVTGDRGLCGGFNNAIIKKAEARIAELKQLGLDYTIISVGKKGNSYFIRRPYIPVDRFLDGSSLPTAKEAQAIADDVFSLFVSEEVDKVELLYTKFVSLVKSDPVIHTLLPLSPKGEICDVNGVCVDAAEDEFFRLTTREGKLTVEREVMRTQTADFSPILQFEQDPVQILDALLPLYLNSQVLRALQESLASELAARMSAMSNATDNAQELKKTLSIVYNRQRQAKITGEILEIVAGANALV</sequence>
<dbReference type="AlphaFoldDB" id="A0A7J9EZ97"/>
<accession>A0A7J9EZ97</accession>
<feature type="repeat" description="PPR" evidence="17">
    <location>
        <begin position="257"/>
        <end position="291"/>
    </location>
</feature>
<dbReference type="Pfam" id="PF00231">
    <property type="entry name" value="ATP-synt"/>
    <property type="match status" value="1"/>
</dbReference>
<dbReference type="GO" id="GO:0046933">
    <property type="term" value="F:proton-transporting ATP synthase activity, rotational mechanism"/>
    <property type="evidence" value="ECO:0007669"/>
    <property type="project" value="InterPro"/>
</dbReference>
<dbReference type="Pfam" id="PF13041">
    <property type="entry name" value="PPR_2"/>
    <property type="match status" value="5"/>
</dbReference>
<keyword evidence="14" id="KW-1015">Disulfide bond</keyword>
<dbReference type="Pfam" id="PF01535">
    <property type="entry name" value="PPR"/>
    <property type="match status" value="1"/>
</dbReference>
<dbReference type="GO" id="GO:0009535">
    <property type="term" value="C:chloroplast thylakoid membrane"/>
    <property type="evidence" value="ECO:0007669"/>
    <property type="project" value="UniProtKB-SubCell"/>
</dbReference>
<dbReference type="SUPFAM" id="SSF52943">
    <property type="entry name" value="ATP synthase (F1-ATPase), gamma subunit"/>
    <property type="match status" value="1"/>
</dbReference>
<dbReference type="FunFam" id="1.10.287.80:FF:000003">
    <property type="entry name" value="ATP synthase gamma chain, chloroplastic"/>
    <property type="match status" value="1"/>
</dbReference>
<reference evidence="18 19" key="1">
    <citation type="journal article" date="2019" name="Genome Biol. Evol.">
        <title>Insights into the evolution of the New World diploid cottons (Gossypium, subgenus Houzingenia) based on genome sequencing.</title>
        <authorList>
            <person name="Grover C.E."/>
            <person name="Arick M.A. 2nd"/>
            <person name="Thrash A."/>
            <person name="Conover J.L."/>
            <person name="Sanders W.S."/>
            <person name="Peterson D.G."/>
            <person name="Frelichowski J.E."/>
            <person name="Scheffler J.A."/>
            <person name="Scheffler B.E."/>
            <person name="Wendel J.F."/>
        </authorList>
    </citation>
    <scope>NUCLEOTIDE SEQUENCE [LARGE SCALE GENOMIC DNA]</scope>
    <source>
        <strain evidence="18">8</strain>
        <tissue evidence="18">Leaf</tissue>
    </source>
</reference>
<evidence type="ECO:0000256" key="3">
    <source>
        <dbReference type="ARBA" id="ARBA00007626"/>
    </source>
</evidence>
<comment type="caution">
    <text evidence="18">The sequence shown here is derived from an EMBL/GenBank/DDBJ whole genome shotgun (WGS) entry which is preliminary data.</text>
</comment>
<feature type="repeat" description="PPR" evidence="17">
    <location>
        <begin position="500"/>
        <end position="534"/>
    </location>
</feature>